<dbReference type="CDD" id="cd05403">
    <property type="entry name" value="NT_KNTase_like"/>
    <property type="match status" value="1"/>
</dbReference>
<proteinExistence type="predicted"/>
<protein>
    <recommendedName>
        <fullName evidence="1">Polymerase beta nucleotidyltransferase domain-containing protein</fullName>
    </recommendedName>
</protein>
<evidence type="ECO:0000259" key="1">
    <source>
        <dbReference type="Pfam" id="PF18765"/>
    </source>
</evidence>
<sequence length="172" mass="20183">MRDYSIVRGYKKNMFDKFNDIKKIVAEGKNILLTYIFGSQLKGKIGPLSDYDFAVFLSQKTSFPFKYRLKNKLINILDNKQVDLVILNDAPIELKYKVIATGKVIFQKNSIVRTEFEADTLSQYFDYLPVLRAQKKDILKVKSKGERHGDRIQRYRTALRKTEEMLNKIRAF</sequence>
<evidence type="ECO:0000313" key="2">
    <source>
        <dbReference type="EMBL" id="GAH44488.1"/>
    </source>
</evidence>
<dbReference type="AlphaFoldDB" id="X1HGT9"/>
<dbReference type="Gene3D" id="3.30.460.10">
    <property type="entry name" value="Beta Polymerase, domain 2"/>
    <property type="match status" value="1"/>
</dbReference>
<dbReference type="EMBL" id="BARU01011394">
    <property type="protein sequence ID" value="GAH44488.1"/>
    <property type="molecule type" value="Genomic_DNA"/>
</dbReference>
<dbReference type="InterPro" id="IPR043519">
    <property type="entry name" value="NT_sf"/>
</dbReference>
<dbReference type="NCBIfam" id="NF047752">
    <property type="entry name" value="MntA_antitoxin"/>
    <property type="match status" value="1"/>
</dbReference>
<name>X1HGT9_9ZZZZ</name>
<dbReference type="InterPro" id="IPR041633">
    <property type="entry name" value="Polbeta"/>
</dbReference>
<dbReference type="Pfam" id="PF18765">
    <property type="entry name" value="Polbeta"/>
    <property type="match status" value="1"/>
</dbReference>
<organism evidence="2">
    <name type="scientific">marine sediment metagenome</name>
    <dbReference type="NCBI Taxonomy" id="412755"/>
    <lineage>
        <taxon>unclassified sequences</taxon>
        <taxon>metagenomes</taxon>
        <taxon>ecological metagenomes</taxon>
    </lineage>
</organism>
<reference evidence="2" key="1">
    <citation type="journal article" date="2014" name="Front. Microbiol.">
        <title>High frequency of phylogenetically diverse reductive dehalogenase-homologous genes in deep subseafloor sedimentary metagenomes.</title>
        <authorList>
            <person name="Kawai M."/>
            <person name="Futagami T."/>
            <person name="Toyoda A."/>
            <person name="Takaki Y."/>
            <person name="Nishi S."/>
            <person name="Hori S."/>
            <person name="Arai W."/>
            <person name="Tsubouchi T."/>
            <person name="Morono Y."/>
            <person name="Uchiyama I."/>
            <person name="Ito T."/>
            <person name="Fujiyama A."/>
            <person name="Inagaki F."/>
            <person name="Takami H."/>
        </authorList>
    </citation>
    <scope>NUCLEOTIDE SEQUENCE</scope>
    <source>
        <strain evidence="2">Expedition CK06-06</strain>
    </source>
</reference>
<feature type="domain" description="Polymerase beta nucleotidyltransferase" evidence="1">
    <location>
        <begin position="19"/>
        <end position="110"/>
    </location>
</feature>
<dbReference type="PANTHER" id="PTHR43852:SF3">
    <property type="entry name" value="NUCLEOTIDYLTRANSFERASE"/>
    <property type="match status" value="1"/>
</dbReference>
<dbReference type="SUPFAM" id="SSF81301">
    <property type="entry name" value="Nucleotidyltransferase"/>
    <property type="match status" value="1"/>
</dbReference>
<accession>X1HGT9</accession>
<dbReference type="InterPro" id="IPR052930">
    <property type="entry name" value="TA_antitoxin_MntA"/>
</dbReference>
<dbReference type="PANTHER" id="PTHR43852">
    <property type="entry name" value="NUCLEOTIDYLTRANSFERASE"/>
    <property type="match status" value="1"/>
</dbReference>
<comment type="caution">
    <text evidence="2">The sequence shown here is derived from an EMBL/GenBank/DDBJ whole genome shotgun (WGS) entry which is preliminary data.</text>
</comment>
<gene>
    <name evidence="2" type="ORF">S03H2_21414</name>
</gene>